<organism evidence="1 2">
    <name type="scientific">Chiayiivirga flava</name>
    <dbReference type="NCBI Taxonomy" id="659595"/>
    <lineage>
        <taxon>Bacteria</taxon>
        <taxon>Pseudomonadati</taxon>
        <taxon>Pseudomonadota</taxon>
        <taxon>Gammaproteobacteria</taxon>
        <taxon>Lysobacterales</taxon>
        <taxon>Lysobacteraceae</taxon>
        <taxon>Chiayiivirga</taxon>
    </lineage>
</organism>
<keyword evidence="2" id="KW-1185">Reference proteome</keyword>
<protein>
    <submittedName>
        <fullName evidence="1">Cytochrome c oxidase cbb3-type subunit 4</fullName>
    </submittedName>
</protein>
<dbReference type="EMBL" id="JACHHP010000001">
    <property type="protein sequence ID" value="MBB5207117.1"/>
    <property type="molecule type" value="Genomic_DNA"/>
</dbReference>
<evidence type="ECO:0000313" key="2">
    <source>
        <dbReference type="Proteomes" id="UP000521199"/>
    </source>
</evidence>
<dbReference type="RefSeq" id="WP_183959628.1">
    <property type="nucleotide sequence ID" value="NZ_JACHHP010000001.1"/>
</dbReference>
<evidence type="ECO:0000313" key="1">
    <source>
        <dbReference type="EMBL" id="MBB5207117.1"/>
    </source>
</evidence>
<sequence length="52" mass="5643">MTSGIVTAVLLVLFLGGWIWAWSPKRRADFDAAARLPLDDATSPHAPPEPRA</sequence>
<dbReference type="Proteomes" id="UP000521199">
    <property type="component" value="Unassembled WGS sequence"/>
</dbReference>
<name>A0A7W8D432_9GAMM</name>
<gene>
    <name evidence="1" type="ORF">HNQ52_000633</name>
</gene>
<reference evidence="1 2" key="1">
    <citation type="submission" date="2020-08" db="EMBL/GenBank/DDBJ databases">
        <title>Genomic Encyclopedia of Type Strains, Phase IV (KMG-IV): sequencing the most valuable type-strain genomes for metagenomic binning, comparative biology and taxonomic classification.</title>
        <authorList>
            <person name="Goeker M."/>
        </authorList>
    </citation>
    <scope>NUCLEOTIDE SEQUENCE [LARGE SCALE GENOMIC DNA]</scope>
    <source>
        <strain evidence="1 2">DSM 24163</strain>
    </source>
</reference>
<comment type="caution">
    <text evidence="1">The sequence shown here is derived from an EMBL/GenBank/DDBJ whole genome shotgun (WGS) entry which is preliminary data.</text>
</comment>
<accession>A0A7W8D432</accession>
<dbReference type="Pfam" id="PF05545">
    <property type="entry name" value="FixQ"/>
    <property type="match status" value="1"/>
</dbReference>
<proteinExistence type="predicted"/>
<dbReference type="InterPro" id="IPR008621">
    <property type="entry name" value="Cbb3-typ_cyt_oxidase_comp"/>
</dbReference>
<dbReference type="AlphaFoldDB" id="A0A7W8D432"/>